<name>A0AAV4URG4_CAEEX</name>
<reference evidence="1 2" key="1">
    <citation type="submission" date="2021-06" db="EMBL/GenBank/DDBJ databases">
        <title>Caerostris extrusa draft genome.</title>
        <authorList>
            <person name="Kono N."/>
            <person name="Arakawa K."/>
        </authorList>
    </citation>
    <scope>NUCLEOTIDE SEQUENCE [LARGE SCALE GENOMIC DNA]</scope>
</reference>
<gene>
    <name evidence="1" type="ORF">CEXT_45131</name>
</gene>
<protein>
    <submittedName>
        <fullName evidence="1">Uncharacterized protein</fullName>
    </submittedName>
</protein>
<keyword evidence="2" id="KW-1185">Reference proteome</keyword>
<evidence type="ECO:0000313" key="2">
    <source>
        <dbReference type="Proteomes" id="UP001054945"/>
    </source>
</evidence>
<evidence type="ECO:0000313" key="1">
    <source>
        <dbReference type="EMBL" id="GIY60491.1"/>
    </source>
</evidence>
<sequence length="76" mass="8551">MKRKARPHLRTFPEVCGSPQKEVRVSGHPDHVSDEGNAGGRFLDWRMAAPDLPGDGDNKIQGAVCWEWLTLNRAQR</sequence>
<proteinExistence type="predicted"/>
<dbReference type="EMBL" id="BPLR01013332">
    <property type="protein sequence ID" value="GIY60491.1"/>
    <property type="molecule type" value="Genomic_DNA"/>
</dbReference>
<dbReference type="Proteomes" id="UP001054945">
    <property type="component" value="Unassembled WGS sequence"/>
</dbReference>
<dbReference type="AlphaFoldDB" id="A0AAV4URG4"/>
<organism evidence="1 2">
    <name type="scientific">Caerostris extrusa</name>
    <name type="common">Bark spider</name>
    <name type="synonym">Caerostris bankana</name>
    <dbReference type="NCBI Taxonomy" id="172846"/>
    <lineage>
        <taxon>Eukaryota</taxon>
        <taxon>Metazoa</taxon>
        <taxon>Ecdysozoa</taxon>
        <taxon>Arthropoda</taxon>
        <taxon>Chelicerata</taxon>
        <taxon>Arachnida</taxon>
        <taxon>Araneae</taxon>
        <taxon>Araneomorphae</taxon>
        <taxon>Entelegynae</taxon>
        <taxon>Araneoidea</taxon>
        <taxon>Araneidae</taxon>
        <taxon>Caerostris</taxon>
    </lineage>
</organism>
<comment type="caution">
    <text evidence="1">The sequence shown here is derived from an EMBL/GenBank/DDBJ whole genome shotgun (WGS) entry which is preliminary data.</text>
</comment>
<accession>A0AAV4URG4</accession>